<evidence type="ECO:0000256" key="1">
    <source>
        <dbReference type="SAM" id="MobiDB-lite"/>
    </source>
</evidence>
<dbReference type="Pfam" id="PF08240">
    <property type="entry name" value="ADH_N"/>
    <property type="match status" value="1"/>
</dbReference>
<dbReference type="InterPro" id="IPR013149">
    <property type="entry name" value="ADH-like_C"/>
</dbReference>
<dbReference type="Gene3D" id="3.40.50.720">
    <property type="entry name" value="NAD(P)-binding Rossmann-like Domain"/>
    <property type="match status" value="1"/>
</dbReference>
<dbReference type="STRING" id="139420.A0A371D931"/>
<dbReference type="OrthoDB" id="3233595at2759"/>
<sequence>MSEQKALVLPTPTGTHEVRSVPRPTPASGQVLVKIVAAALNPADWKSQEWKTWPESYPIVFGFDGAGEVVDFASDVSDFSKGDRVTFQGWRDEEAQLFHGTFQQYLAVPTHVVAKITDDISFEEASTLFSGIATVANSLYSHKPGTESLKLSPPWEDGRGKYAGKSILILGGATQVGLFAIQFAKLSGYNPIIATASTHNASLVKLYGATHVVDRKLSEERTIAEVHAIAGGPVDFVYDAVSEDSTLRLAAAAVREGGQAVVVLPGQEELSKTLFDPKHVEWVIARGFQSSERNKGALAGLWKKLPELLKEGVLKPTKFELLGGLEGVPGGLERLRRNEVSGVKLVVRPHDTK</sequence>
<evidence type="ECO:0000259" key="2">
    <source>
        <dbReference type="SMART" id="SM00829"/>
    </source>
</evidence>
<dbReference type="SUPFAM" id="SSF51735">
    <property type="entry name" value="NAD(P)-binding Rossmann-fold domains"/>
    <property type="match status" value="1"/>
</dbReference>
<protein>
    <submittedName>
        <fullName evidence="3">GroES-like protein</fullName>
    </submittedName>
</protein>
<dbReference type="SUPFAM" id="SSF50129">
    <property type="entry name" value="GroES-like"/>
    <property type="match status" value="1"/>
</dbReference>
<dbReference type="CDD" id="cd08249">
    <property type="entry name" value="enoyl_reductase_like"/>
    <property type="match status" value="1"/>
</dbReference>
<dbReference type="InterPro" id="IPR011032">
    <property type="entry name" value="GroES-like_sf"/>
</dbReference>
<gene>
    <name evidence="3" type="ORF">OH76DRAFT_622713</name>
</gene>
<dbReference type="Gene3D" id="3.90.180.10">
    <property type="entry name" value="Medium-chain alcohol dehydrogenases, catalytic domain"/>
    <property type="match status" value="1"/>
</dbReference>
<dbReference type="InterPro" id="IPR047122">
    <property type="entry name" value="Trans-enoyl_RdTase-like"/>
</dbReference>
<dbReference type="PANTHER" id="PTHR45348">
    <property type="entry name" value="HYPOTHETICAL OXIDOREDUCTASE (EUROFUNG)"/>
    <property type="match status" value="1"/>
</dbReference>
<accession>A0A371D931</accession>
<feature type="domain" description="Enoyl reductase (ER)" evidence="2">
    <location>
        <begin position="14"/>
        <end position="347"/>
    </location>
</feature>
<reference evidence="3 4" key="1">
    <citation type="journal article" date="2018" name="Biotechnol. Biofuels">
        <title>Integrative visual omics of the white-rot fungus Polyporus brumalis exposes the biotechnological potential of its oxidative enzymes for delignifying raw plant biomass.</title>
        <authorList>
            <person name="Miyauchi S."/>
            <person name="Rancon A."/>
            <person name="Drula E."/>
            <person name="Hage H."/>
            <person name="Chaduli D."/>
            <person name="Favel A."/>
            <person name="Grisel S."/>
            <person name="Henrissat B."/>
            <person name="Herpoel-Gimbert I."/>
            <person name="Ruiz-Duenas F.J."/>
            <person name="Chevret D."/>
            <person name="Hainaut M."/>
            <person name="Lin J."/>
            <person name="Wang M."/>
            <person name="Pangilinan J."/>
            <person name="Lipzen A."/>
            <person name="Lesage-Meessen L."/>
            <person name="Navarro D."/>
            <person name="Riley R."/>
            <person name="Grigoriev I.V."/>
            <person name="Zhou S."/>
            <person name="Raouche S."/>
            <person name="Rosso M.N."/>
        </authorList>
    </citation>
    <scope>NUCLEOTIDE SEQUENCE [LARGE SCALE GENOMIC DNA]</scope>
    <source>
        <strain evidence="3 4">BRFM 1820</strain>
    </source>
</reference>
<organism evidence="3 4">
    <name type="scientific">Lentinus brumalis</name>
    <dbReference type="NCBI Taxonomy" id="2498619"/>
    <lineage>
        <taxon>Eukaryota</taxon>
        <taxon>Fungi</taxon>
        <taxon>Dikarya</taxon>
        <taxon>Basidiomycota</taxon>
        <taxon>Agaricomycotina</taxon>
        <taxon>Agaricomycetes</taxon>
        <taxon>Polyporales</taxon>
        <taxon>Polyporaceae</taxon>
        <taxon>Lentinus</taxon>
    </lineage>
</organism>
<dbReference type="Pfam" id="PF00107">
    <property type="entry name" value="ADH_zinc_N"/>
    <property type="match status" value="1"/>
</dbReference>
<dbReference type="InterPro" id="IPR013154">
    <property type="entry name" value="ADH-like_N"/>
</dbReference>
<proteinExistence type="predicted"/>
<evidence type="ECO:0000313" key="3">
    <source>
        <dbReference type="EMBL" id="RDX49045.1"/>
    </source>
</evidence>
<dbReference type="Proteomes" id="UP000256964">
    <property type="component" value="Unassembled WGS sequence"/>
</dbReference>
<name>A0A371D931_9APHY</name>
<dbReference type="PANTHER" id="PTHR45348:SF2">
    <property type="entry name" value="ZINC-TYPE ALCOHOL DEHYDROGENASE-LIKE PROTEIN C2E1P3.01"/>
    <property type="match status" value="1"/>
</dbReference>
<feature type="region of interest" description="Disordered" evidence="1">
    <location>
        <begin position="1"/>
        <end position="23"/>
    </location>
</feature>
<keyword evidence="4" id="KW-1185">Reference proteome</keyword>
<dbReference type="InterPro" id="IPR036291">
    <property type="entry name" value="NAD(P)-bd_dom_sf"/>
</dbReference>
<dbReference type="AlphaFoldDB" id="A0A371D931"/>
<evidence type="ECO:0000313" key="4">
    <source>
        <dbReference type="Proteomes" id="UP000256964"/>
    </source>
</evidence>
<dbReference type="InterPro" id="IPR020843">
    <property type="entry name" value="ER"/>
</dbReference>
<dbReference type="GO" id="GO:0016651">
    <property type="term" value="F:oxidoreductase activity, acting on NAD(P)H"/>
    <property type="evidence" value="ECO:0007669"/>
    <property type="project" value="InterPro"/>
</dbReference>
<dbReference type="SMART" id="SM00829">
    <property type="entry name" value="PKS_ER"/>
    <property type="match status" value="1"/>
</dbReference>
<dbReference type="EMBL" id="KZ857408">
    <property type="protein sequence ID" value="RDX49045.1"/>
    <property type="molecule type" value="Genomic_DNA"/>
</dbReference>